<gene>
    <name evidence="3" type="ORF">GC250_10215</name>
</gene>
<comment type="caution">
    <text evidence="3">The sequence shown here is derived from an EMBL/GenBank/DDBJ whole genome shotgun (WGS) entry which is preliminary data.</text>
</comment>
<protein>
    <recommendedName>
        <fullName evidence="2">Putative antitoxin GC250_10215</fullName>
    </recommendedName>
</protein>
<dbReference type="NCBIfam" id="NF010251">
    <property type="entry name" value="PRK13696.1-3"/>
    <property type="match status" value="1"/>
</dbReference>
<reference evidence="3 4" key="1">
    <citation type="submission" date="2019-10" db="EMBL/GenBank/DDBJ databases">
        <title>Sequencing and Assembly of Multiple Reported Metal-Biooxidizing Members of the Extremely Thermoacidophilic Archaeal Family Sulfolobaceae.</title>
        <authorList>
            <person name="Counts J.A."/>
            <person name="Kelly R.M."/>
        </authorList>
    </citation>
    <scope>NUCLEOTIDE SEQUENCE [LARGE SCALE GENOMIC DNA]</scope>
    <source>
        <strain evidence="3 4">DSM 6482</strain>
    </source>
</reference>
<evidence type="ECO:0000256" key="1">
    <source>
        <dbReference type="ARBA" id="ARBA00022649"/>
    </source>
</evidence>
<dbReference type="EMBL" id="WGGD01000005">
    <property type="protein sequence ID" value="MUN29797.1"/>
    <property type="molecule type" value="Genomic_DNA"/>
</dbReference>
<keyword evidence="1" id="KW-1277">Toxin-antitoxin system</keyword>
<dbReference type="Proteomes" id="UP000470772">
    <property type="component" value="Unassembled WGS sequence"/>
</dbReference>
<comment type="function">
    <text evidence="2">Possibly the antitoxin component of a toxin-antitoxin (TA) module.</text>
</comment>
<proteinExistence type="inferred from homology"/>
<dbReference type="RefSeq" id="WP_156017511.1">
    <property type="nucleotide sequence ID" value="NZ_WGGD01000005.1"/>
</dbReference>
<sequence length="85" mass="10231">MYTVYRMKTIMVRDDVYKKLLEIKGEKSFSQIIDELIEESLSVRRRKMERYFGTLGEDDAEAWLREIGNMRKKADESINRKFGHH</sequence>
<evidence type="ECO:0000313" key="3">
    <source>
        <dbReference type="EMBL" id="MUN29797.1"/>
    </source>
</evidence>
<dbReference type="Pfam" id="PF02697">
    <property type="entry name" value="VAPB_antitox"/>
    <property type="match status" value="1"/>
</dbReference>
<accession>A0A6A9QKM7</accession>
<dbReference type="AlphaFoldDB" id="A0A6A9QKM7"/>
<evidence type="ECO:0000313" key="4">
    <source>
        <dbReference type="Proteomes" id="UP000470772"/>
    </source>
</evidence>
<dbReference type="InterPro" id="IPR003847">
    <property type="entry name" value="Put_antitoxin"/>
</dbReference>
<keyword evidence="4" id="KW-1185">Reference proteome</keyword>
<dbReference type="HAMAP" id="MF_00794">
    <property type="entry name" value="UPF0330"/>
    <property type="match status" value="1"/>
</dbReference>
<evidence type="ECO:0000256" key="2">
    <source>
        <dbReference type="HAMAP-Rule" id="MF_00794"/>
    </source>
</evidence>
<name>A0A6A9QKM7_SULME</name>
<organism evidence="3 4">
    <name type="scientific">Sulfuracidifex metallicus DSM 6482 = JCM 9184</name>
    <dbReference type="NCBI Taxonomy" id="523847"/>
    <lineage>
        <taxon>Archaea</taxon>
        <taxon>Thermoproteota</taxon>
        <taxon>Thermoprotei</taxon>
        <taxon>Sulfolobales</taxon>
        <taxon>Sulfolobaceae</taxon>
        <taxon>Sulfuracidifex</taxon>
    </lineage>
</organism>
<comment type="similarity">
    <text evidence="2">Belongs to the UPF0330 family.</text>
</comment>